<feature type="compositionally biased region" description="Low complexity" evidence="5">
    <location>
        <begin position="88"/>
        <end position="112"/>
    </location>
</feature>
<feature type="transmembrane region" description="Helical" evidence="6">
    <location>
        <begin position="280"/>
        <end position="303"/>
    </location>
</feature>
<evidence type="ECO:0000256" key="4">
    <source>
        <dbReference type="ARBA" id="ARBA00023136"/>
    </source>
</evidence>
<dbReference type="PANTHER" id="PTHR15549">
    <property type="entry name" value="PAIRED IMMUNOGLOBULIN-LIKE TYPE 2 RECEPTOR"/>
    <property type="match status" value="1"/>
</dbReference>
<dbReference type="GO" id="GO:0016020">
    <property type="term" value="C:membrane"/>
    <property type="evidence" value="ECO:0007669"/>
    <property type="project" value="UniProtKB-SubCell"/>
</dbReference>
<feature type="region of interest" description="Disordered" evidence="5">
    <location>
        <begin position="221"/>
        <end position="278"/>
    </location>
</feature>
<feature type="region of interest" description="Disordered" evidence="5">
    <location>
        <begin position="170"/>
        <end position="198"/>
    </location>
</feature>
<evidence type="ECO:0000313" key="8">
    <source>
        <dbReference type="Proteomes" id="UP000701801"/>
    </source>
</evidence>
<feature type="region of interest" description="Disordered" evidence="5">
    <location>
        <begin position="421"/>
        <end position="509"/>
    </location>
</feature>
<evidence type="ECO:0000256" key="3">
    <source>
        <dbReference type="ARBA" id="ARBA00022989"/>
    </source>
</evidence>
<organism evidence="7 8">
    <name type="scientific">Hymenoscyphus albidus</name>
    <dbReference type="NCBI Taxonomy" id="595503"/>
    <lineage>
        <taxon>Eukaryota</taxon>
        <taxon>Fungi</taxon>
        <taxon>Dikarya</taxon>
        <taxon>Ascomycota</taxon>
        <taxon>Pezizomycotina</taxon>
        <taxon>Leotiomycetes</taxon>
        <taxon>Helotiales</taxon>
        <taxon>Helotiaceae</taxon>
        <taxon>Hymenoscyphus</taxon>
    </lineage>
</organism>
<feature type="compositionally biased region" description="Pro residues" evidence="5">
    <location>
        <begin position="470"/>
        <end position="479"/>
    </location>
</feature>
<dbReference type="GO" id="GO:0071944">
    <property type="term" value="C:cell periphery"/>
    <property type="evidence" value="ECO:0007669"/>
    <property type="project" value="UniProtKB-ARBA"/>
</dbReference>
<comment type="subcellular location">
    <subcellularLocation>
        <location evidence="1">Membrane</location>
        <topology evidence="1">Single-pass membrane protein</topology>
    </subcellularLocation>
</comment>
<feature type="region of interest" description="Disordered" evidence="5">
    <location>
        <begin position="361"/>
        <end position="380"/>
    </location>
</feature>
<accession>A0A9N9LJZ2</accession>
<dbReference type="Proteomes" id="UP000701801">
    <property type="component" value="Unassembled WGS sequence"/>
</dbReference>
<dbReference type="EMBL" id="CAJVRM010000127">
    <property type="protein sequence ID" value="CAG8975123.1"/>
    <property type="molecule type" value="Genomic_DNA"/>
</dbReference>
<feature type="compositionally biased region" description="Low complexity" evidence="5">
    <location>
        <begin position="253"/>
        <end position="278"/>
    </location>
</feature>
<evidence type="ECO:0000256" key="2">
    <source>
        <dbReference type="ARBA" id="ARBA00022692"/>
    </source>
</evidence>
<gene>
    <name evidence="7" type="ORF">HYALB_00004422</name>
</gene>
<name>A0A9N9LJZ2_9HELO</name>
<reference evidence="7" key="1">
    <citation type="submission" date="2021-07" db="EMBL/GenBank/DDBJ databases">
        <authorList>
            <person name="Durling M."/>
        </authorList>
    </citation>
    <scope>NUCLEOTIDE SEQUENCE</scope>
</reference>
<evidence type="ECO:0000256" key="1">
    <source>
        <dbReference type="ARBA" id="ARBA00004167"/>
    </source>
</evidence>
<comment type="caution">
    <text evidence="7">The sequence shown here is derived from an EMBL/GenBank/DDBJ whole genome shotgun (WGS) entry which is preliminary data.</text>
</comment>
<dbReference type="InterPro" id="IPR051694">
    <property type="entry name" value="Immunoregulatory_rcpt-like"/>
</dbReference>
<keyword evidence="2 6" id="KW-0812">Transmembrane</keyword>
<feature type="compositionally biased region" description="Polar residues" evidence="5">
    <location>
        <begin position="113"/>
        <end position="122"/>
    </location>
</feature>
<feature type="region of interest" description="Disordered" evidence="5">
    <location>
        <begin position="313"/>
        <end position="341"/>
    </location>
</feature>
<protein>
    <submittedName>
        <fullName evidence="7">Uncharacterized protein</fullName>
    </submittedName>
</protein>
<sequence length="509" mass="51663">MRNQLPDGIAVENVHRGHTRNAKHYHNHNHNHNHARNQIHKRLEGGGTAVEQATAVTTIIATVSYIQQIDVDANGSTYATQHILTNAPPDASGAAPATTTSSSPNVASSYNSGPSLISSNASAPESQSLQAVSSTSLFSTSTPSTSPSVTSTIPPIGTFASTSVSNSTTSTLISSSSSSDSSTLSNSTTLLTSSTSFSSPSFTFISTSSSSLSSSQNSFTSSSSSTTSIPSSTSLSSSSSAQTTSTAGGGSGETPSGASPSSTAGADSSSSGSSGPPTSVVVGSVIGSVAGFAFIVLLILALVKWRKRKNMLSLGNGGNEGAGSTARELPPTQPEPPTAMTQRKSIAFAVPSALAALTGISKRASQRTDRTASSTAGSERGFYRVSGRKLPSVLQTGGDGYGGGIPETNTMSMSGSSFYRDSTGHYGGPGSSFEPPVPPVGIGTDRDSGVPVMRPSPARTPVTEHGPFGVLPPPLPSLEPPRRPSQPDGLGRSHPSQDGSHASRFTEEV</sequence>
<dbReference type="AlphaFoldDB" id="A0A9N9LJZ2"/>
<feature type="region of interest" description="Disordered" evidence="5">
    <location>
        <begin position="88"/>
        <end position="122"/>
    </location>
</feature>
<keyword evidence="8" id="KW-1185">Reference proteome</keyword>
<evidence type="ECO:0000313" key="7">
    <source>
        <dbReference type="EMBL" id="CAG8975123.1"/>
    </source>
</evidence>
<proteinExistence type="predicted"/>
<keyword evidence="3 6" id="KW-1133">Transmembrane helix</keyword>
<feature type="compositionally biased region" description="Low complexity" evidence="5">
    <location>
        <begin position="221"/>
        <end position="246"/>
    </location>
</feature>
<dbReference type="OrthoDB" id="5421784at2759"/>
<keyword evidence="4 6" id="KW-0472">Membrane</keyword>
<evidence type="ECO:0000256" key="5">
    <source>
        <dbReference type="SAM" id="MobiDB-lite"/>
    </source>
</evidence>
<evidence type="ECO:0000256" key="6">
    <source>
        <dbReference type="SAM" id="Phobius"/>
    </source>
</evidence>